<dbReference type="PANTHER" id="PTHR12598:SF0">
    <property type="entry name" value="COPPER HOMEOSTASIS PROTEIN CUTC HOMOLOG"/>
    <property type="match status" value="1"/>
</dbReference>
<reference evidence="3 4" key="1">
    <citation type="submission" date="2016-11" db="EMBL/GenBank/DDBJ databases">
        <authorList>
            <person name="Jaros S."/>
            <person name="Januszkiewicz K."/>
            <person name="Wedrychowicz H."/>
        </authorList>
    </citation>
    <scope>NUCLEOTIDE SEQUENCE [LARGE SCALE GENOMIC DNA]</scope>
    <source>
        <strain evidence="3 4">DSM 100565</strain>
    </source>
</reference>
<evidence type="ECO:0000313" key="3">
    <source>
        <dbReference type="EMBL" id="SHJ24020.1"/>
    </source>
</evidence>
<keyword evidence="4" id="KW-1185">Reference proteome</keyword>
<dbReference type="GO" id="GO:0005507">
    <property type="term" value="F:copper ion binding"/>
    <property type="evidence" value="ECO:0007669"/>
    <property type="project" value="TreeGrafter"/>
</dbReference>
<evidence type="ECO:0000313" key="4">
    <source>
        <dbReference type="Proteomes" id="UP000184292"/>
    </source>
</evidence>
<comment type="caution">
    <text evidence="2">Once thought to be involved in copper homeostasis, experiments in E.coli have shown this is not the case.</text>
</comment>
<evidence type="ECO:0000256" key="1">
    <source>
        <dbReference type="ARBA" id="ARBA00007768"/>
    </source>
</evidence>
<name>A0A1M6HPD1_9RHOB</name>
<dbReference type="GO" id="GO:0005737">
    <property type="term" value="C:cytoplasm"/>
    <property type="evidence" value="ECO:0007669"/>
    <property type="project" value="UniProtKB-SubCell"/>
</dbReference>
<sequence>MTKLEICVETPEGAALAAATGADRIELCAALDLGGLTPGAGLLAAGIGAGCPVHAMVRPRAGGFAVGAADLAAMEGDIAAIRAAGAAGVVIGAARPDGTLDIAALSRLRDAAGPLEVTLHRVIDLCPDPHAAVEAAIDLGLTRILTSGGPGAAPDNVAALAALVRQAAGRIEIMAGGGVTPAAVPDLLAAGVDAIHASCAAPVDTGAPGIGIPRGRSTDPARLAALKAALSKTSEALCA</sequence>
<dbReference type="EMBL" id="FQYO01000007">
    <property type="protein sequence ID" value="SHJ24020.1"/>
    <property type="molecule type" value="Genomic_DNA"/>
</dbReference>
<dbReference type="Gene3D" id="3.20.20.380">
    <property type="entry name" value="Copper homeostasis (CutC) domain"/>
    <property type="match status" value="1"/>
</dbReference>
<dbReference type="OrthoDB" id="9815677at2"/>
<keyword evidence="2" id="KW-0963">Cytoplasm</keyword>
<dbReference type="PANTHER" id="PTHR12598">
    <property type="entry name" value="COPPER HOMEOSTASIS PROTEIN CUTC"/>
    <property type="match status" value="1"/>
</dbReference>
<dbReference type="STRING" id="1447782.SAMN05444417_3278"/>
<comment type="subcellular location">
    <subcellularLocation>
        <location evidence="2">Cytoplasm</location>
    </subcellularLocation>
</comment>
<dbReference type="Proteomes" id="UP000184292">
    <property type="component" value="Unassembled WGS sequence"/>
</dbReference>
<accession>A0A1M6HPD1</accession>
<gene>
    <name evidence="2" type="primary">cutC</name>
    <name evidence="3" type="ORF">SAMN05444417_3278</name>
</gene>
<dbReference type="InterPro" id="IPR036822">
    <property type="entry name" value="CutC-like_dom_sf"/>
</dbReference>
<dbReference type="InterPro" id="IPR005627">
    <property type="entry name" value="CutC-like"/>
</dbReference>
<dbReference type="SUPFAM" id="SSF110395">
    <property type="entry name" value="CutC-like"/>
    <property type="match status" value="1"/>
</dbReference>
<protein>
    <recommendedName>
        <fullName evidence="2">PF03932 family protein CutC</fullName>
    </recommendedName>
</protein>
<dbReference type="AlphaFoldDB" id="A0A1M6HPD1"/>
<organism evidence="3 4">
    <name type="scientific">Wenxinia saemankumensis</name>
    <dbReference type="NCBI Taxonomy" id="1447782"/>
    <lineage>
        <taxon>Bacteria</taxon>
        <taxon>Pseudomonadati</taxon>
        <taxon>Pseudomonadota</taxon>
        <taxon>Alphaproteobacteria</taxon>
        <taxon>Rhodobacterales</taxon>
        <taxon>Roseobacteraceae</taxon>
        <taxon>Wenxinia</taxon>
    </lineage>
</organism>
<dbReference type="HAMAP" id="MF_00795">
    <property type="entry name" value="CutC"/>
    <property type="match status" value="1"/>
</dbReference>
<comment type="similarity">
    <text evidence="1 2">Belongs to the CutC family.</text>
</comment>
<dbReference type="Pfam" id="PF03932">
    <property type="entry name" value="CutC"/>
    <property type="match status" value="1"/>
</dbReference>
<proteinExistence type="inferred from homology"/>
<evidence type="ECO:0000256" key="2">
    <source>
        <dbReference type="HAMAP-Rule" id="MF_00795"/>
    </source>
</evidence>